<comment type="caution">
    <text evidence="1">The sequence shown here is derived from an EMBL/GenBank/DDBJ whole genome shotgun (WGS) entry which is preliminary data.</text>
</comment>
<evidence type="ECO:0000313" key="1">
    <source>
        <dbReference type="EMBL" id="CAE7204513.1"/>
    </source>
</evidence>
<sequence>MRAIRHFVSESVSGATTFLADSPPADVAGPVGRSYFSTDPQNSAAWWLRYTTATPTEDDGTVGHGVSEAAVAVQVQNPLGHEVQRLYFLSAPDWRSTVNTSMRDFVHAAAISWDTVMMRRQQYEPWTDFHDGFLMNTLRLDELAQQRHPLQLYDRCKVARTYIPNTTYTSEWLRRSTKENDPGCGLLQTSAPQYLEESRYDDPDACRDNSDFEQPVRTLWKATFAVLDAGAARDFAIHVLGGSRIPEPYPWPADPNCIAAQWVSLPVFQGDLERLA</sequence>
<protein>
    <submittedName>
        <fullName evidence="1">Uncharacterized protein</fullName>
    </submittedName>
</protein>
<dbReference type="OrthoDB" id="69177at2759"/>
<reference evidence="1" key="1">
    <citation type="submission" date="2021-02" db="EMBL/GenBank/DDBJ databases">
        <authorList>
            <person name="Dougan E. K."/>
            <person name="Rhodes N."/>
            <person name="Thang M."/>
            <person name="Chan C."/>
        </authorList>
    </citation>
    <scope>NUCLEOTIDE SEQUENCE</scope>
</reference>
<keyword evidence="2" id="KW-1185">Reference proteome</keyword>
<dbReference type="AlphaFoldDB" id="A0A812JJF5"/>
<organism evidence="1 2">
    <name type="scientific">Symbiodinium natans</name>
    <dbReference type="NCBI Taxonomy" id="878477"/>
    <lineage>
        <taxon>Eukaryota</taxon>
        <taxon>Sar</taxon>
        <taxon>Alveolata</taxon>
        <taxon>Dinophyceae</taxon>
        <taxon>Suessiales</taxon>
        <taxon>Symbiodiniaceae</taxon>
        <taxon>Symbiodinium</taxon>
    </lineage>
</organism>
<evidence type="ECO:0000313" key="2">
    <source>
        <dbReference type="Proteomes" id="UP000604046"/>
    </source>
</evidence>
<dbReference type="EMBL" id="CAJNDS010000423">
    <property type="protein sequence ID" value="CAE7204513.1"/>
    <property type="molecule type" value="Genomic_DNA"/>
</dbReference>
<gene>
    <name evidence="1" type="ORF">SNAT2548_LOCUS6362</name>
</gene>
<dbReference type="Proteomes" id="UP000604046">
    <property type="component" value="Unassembled WGS sequence"/>
</dbReference>
<name>A0A812JJF5_9DINO</name>
<accession>A0A812JJF5</accession>
<proteinExistence type="predicted"/>